<comment type="subcellular location">
    <subcellularLocation>
        <location evidence="2">Chromosome</location>
    </subcellularLocation>
    <subcellularLocation>
        <location evidence="1">Nucleus</location>
    </subcellularLocation>
</comment>
<feature type="coiled-coil region" evidence="12">
    <location>
        <begin position="911"/>
        <end position="969"/>
    </location>
</feature>
<sequence>MSSAGTRKRRTELAPVNSEDSAQNTPVVKRVRGNHGCSTRSGVHRSPNENTITEDYSMLSADSEPEDTVEEECDIAGRLVSIELEDFMCHKHLFVKFDEDRNCTYIGGSNGSGKSALFAAINLGLGGKGRSNDRGGSAAAYIREGTNRARVTIVLTNEGIGKHPKYWDQIVVRRIINQKSGSTYELKSRCTEPEKEETVSKKKGDLDEICRRFNIDLENPVVWMSQDRSRQFLQELQPKKLFNMFMEASKLGNCYQQCAESRAELHDIQIKLEDFKTVLKDLNVDYHNCKKRLLATIKIREKNEELQQIECDMEWVPLKEDKELIVLCEKEILEYEKKINDLNDKKNAIDESLEELQSELNTTVVSEDFMTRKQELEETVQSKKAERQRFFDERADLKTKIGRVVNLRTSTERQLALLSEQLRNMRGIDYEEQKDKEQRLKGELERVMDEEERCRDLQAVAQENCINMRRDCDQAEEELKRVKMLLRNTKDQVETIERDKRRMEDIRRDRESRFGRDVPRIKQIIAQNAHMFDRPPIGPVGAFVSVADRRWTDVVEYVLKRQMGTFLVGSGQDRKTFYDLLDRNRIEYKPTVVCQRFHDRRLNIARFEPDESFRTVLRAITVSDDNVYNNLVEDCGAAGVLLLDSDDEARRLMSQSPPRNASKAITPNFGEAFPVSAGRPYRFYSNTPYRARFLVEDDGESGSRRDFEAESREAKAKYTNISQELGEANRIFTELAQRLKSAENENQKIGSSIERCAERREQIVPELQKMSLEVDVEMLGNLEQEIAEKKLNMERIKKEYEDLREELINKEQHMDRVRLEVSELEEDIRGHIRQEKELKRQRAETRNQINEKKRKATACEQRISEYEAKSSAKEQEALNYRASITAKEEKLVQLCAERNVPPLDVAKVPPRDELEDAKRRLQEELRKYEEALGGPPMTDELLKEKKEKVHTLKNQVEAYESLVDRLRQLFLNRYKQLQTLVAHLTYKLQLSFVRQLHLRNYGGTLDVDFKNRSLSIHVQTHKHYTDPAPSQKKSQDLRGLSGGERSYATASFVIALWECIECPFRLLDEFDVFMDMINRRIVMESLVHVATERYSSYQFFFFTPQGIQDIQDKQKVQIFRMPQVRR</sequence>
<dbReference type="Proteomes" id="UP001175271">
    <property type="component" value="Unassembled WGS sequence"/>
</dbReference>
<evidence type="ECO:0000256" key="9">
    <source>
        <dbReference type="ARBA" id="ARBA00023172"/>
    </source>
</evidence>
<dbReference type="GO" id="GO:0005634">
    <property type="term" value="C:nucleus"/>
    <property type="evidence" value="ECO:0007669"/>
    <property type="project" value="UniProtKB-SubCell"/>
</dbReference>
<dbReference type="AlphaFoldDB" id="A0AA39HGF7"/>
<comment type="similarity">
    <text evidence="3">Belongs to the SMC family. SMC6 subfamily.</text>
</comment>
<evidence type="ECO:0000256" key="1">
    <source>
        <dbReference type="ARBA" id="ARBA00004123"/>
    </source>
</evidence>
<dbReference type="EMBL" id="JAUCMV010000004">
    <property type="protein sequence ID" value="KAK0404244.1"/>
    <property type="molecule type" value="Genomic_DNA"/>
</dbReference>
<evidence type="ECO:0000256" key="4">
    <source>
        <dbReference type="ARBA" id="ARBA00022454"/>
    </source>
</evidence>
<evidence type="ECO:0000256" key="12">
    <source>
        <dbReference type="SAM" id="Coils"/>
    </source>
</evidence>
<feature type="coiled-coil region" evidence="12">
    <location>
        <begin position="318"/>
        <end position="393"/>
    </location>
</feature>
<dbReference type="GO" id="GO:0030915">
    <property type="term" value="C:Smc5-Smc6 complex"/>
    <property type="evidence" value="ECO:0007669"/>
    <property type="project" value="TreeGrafter"/>
</dbReference>
<protein>
    <recommendedName>
        <fullName evidence="14">RecF/RecN/SMC N-terminal domain-containing protein</fullName>
    </recommendedName>
</protein>
<feature type="domain" description="RecF/RecN/SMC N-terminal" evidence="14">
    <location>
        <begin position="79"/>
        <end position="1101"/>
    </location>
</feature>
<dbReference type="Gene3D" id="3.40.50.300">
    <property type="entry name" value="P-loop containing nucleotide triphosphate hydrolases"/>
    <property type="match status" value="2"/>
</dbReference>
<feature type="coiled-coil region" evidence="12">
    <location>
        <begin position="430"/>
        <end position="506"/>
    </location>
</feature>
<evidence type="ECO:0000256" key="3">
    <source>
        <dbReference type="ARBA" id="ARBA00006793"/>
    </source>
</evidence>
<comment type="caution">
    <text evidence="15">The sequence shown here is derived from an EMBL/GenBank/DDBJ whole genome shotgun (WGS) entry which is preliminary data.</text>
</comment>
<keyword evidence="10" id="KW-0234">DNA repair</keyword>
<keyword evidence="16" id="KW-1185">Reference proteome</keyword>
<keyword evidence="9" id="KW-0233">DNA recombination</keyword>
<reference evidence="15" key="1">
    <citation type="submission" date="2023-06" db="EMBL/GenBank/DDBJ databases">
        <title>Genomic analysis of the entomopathogenic nematode Steinernema hermaphroditum.</title>
        <authorList>
            <person name="Schwarz E.M."/>
            <person name="Heppert J.K."/>
            <person name="Baniya A."/>
            <person name="Schwartz H.T."/>
            <person name="Tan C.-H."/>
            <person name="Antoshechkin I."/>
            <person name="Sternberg P.W."/>
            <person name="Goodrich-Blair H."/>
            <person name="Dillman A.R."/>
        </authorList>
    </citation>
    <scope>NUCLEOTIDE SEQUENCE</scope>
    <source>
        <strain evidence="15">PS9179</strain>
        <tissue evidence="15">Whole animal</tissue>
    </source>
</reference>
<dbReference type="SUPFAM" id="SSF52540">
    <property type="entry name" value="P-loop containing nucleoside triphosphate hydrolases"/>
    <property type="match status" value="1"/>
</dbReference>
<dbReference type="GO" id="GO:0003697">
    <property type="term" value="F:single-stranded DNA binding"/>
    <property type="evidence" value="ECO:0007669"/>
    <property type="project" value="TreeGrafter"/>
</dbReference>
<dbReference type="InterPro" id="IPR003395">
    <property type="entry name" value="RecF/RecN/SMC_N"/>
</dbReference>
<keyword evidence="5" id="KW-0547">Nucleotide-binding</keyword>
<dbReference type="InterPro" id="IPR027417">
    <property type="entry name" value="P-loop_NTPase"/>
</dbReference>
<gene>
    <name evidence="15" type="ORF">QR680_017360</name>
</gene>
<feature type="coiled-coil region" evidence="12">
    <location>
        <begin position="704"/>
        <end position="876"/>
    </location>
</feature>
<evidence type="ECO:0000313" key="15">
    <source>
        <dbReference type="EMBL" id="KAK0404244.1"/>
    </source>
</evidence>
<evidence type="ECO:0000256" key="10">
    <source>
        <dbReference type="ARBA" id="ARBA00023204"/>
    </source>
</evidence>
<dbReference type="GO" id="GO:0005524">
    <property type="term" value="F:ATP binding"/>
    <property type="evidence" value="ECO:0007669"/>
    <property type="project" value="UniProtKB-KW"/>
</dbReference>
<keyword evidence="11" id="KW-0539">Nucleus</keyword>
<keyword evidence="7" id="KW-0067">ATP-binding</keyword>
<evidence type="ECO:0000259" key="14">
    <source>
        <dbReference type="Pfam" id="PF02463"/>
    </source>
</evidence>
<organism evidence="15 16">
    <name type="scientific">Steinernema hermaphroditum</name>
    <dbReference type="NCBI Taxonomy" id="289476"/>
    <lineage>
        <taxon>Eukaryota</taxon>
        <taxon>Metazoa</taxon>
        <taxon>Ecdysozoa</taxon>
        <taxon>Nematoda</taxon>
        <taxon>Chromadorea</taxon>
        <taxon>Rhabditida</taxon>
        <taxon>Tylenchina</taxon>
        <taxon>Panagrolaimomorpha</taxon>
        <taxon>Strongyloidoidea</taxon>
        <taxon>Steinernematidae</taxon>
        <taxon>Steinernema</taxon>
    </lineage>
</organism>
<evidence type="ECO:0000256" key="11">
    <source>
        <dbReference type="ARBA" id="ARBA00023242"/>
    </source>
</evidence>
<dbReference type="GO" id="GO:0016887">
    <property type="term" value="F:ATP hydrolysis activity"/>
    <property type="evidence" value="ECO:0007669"/>
    <property type="project" value="InterPro"/>
</dbReference>
<dbReference type="GO" id="GO:0003684">
    <property type="term" value="F:damaged DNA binding"/>
    <property type="evidence" value="ECO:0007669"/>
    <property type="project" value="TreeGrafter"/>
</dbReference>
<feature type="compositionally biased region" description="Basic residues" evidence="13">
    <location>
        <begin position="1"/>
        <end position="10"/>
    </location>
</feature>
<evidence type="ECO:0000313" key="16">
    <source>
        <dbReference type="Proteomes" id="UP001175271"/>
    </source>
</evidence>
<accession>A0AA39HGF7</accession>
<evidence type="ECO:0000256" key="7">
    <source>
        <dbReference type="ARBA" id="ARBA00022840"/>
    </source>
</evidence>
<evidence type="ECO:0000256" key="8">
    <source>
        <dbReference type="ARBA" id="ARBA00023054"/>
    </source>
</evidence>
<evidence type="ECO:0000256" key="5">
    <source>
        <dbReference type="ARBA" id="ARBA00022741"/>
    </source>
</evidence>
<evidence type="ECO:0000256" key="13">
    <source>
        <dbReference type="SAM" id="MobiDB-lite"/>
    </source>
</evidence>
<dbReference type="GO" id="GO:0000724">
    <property type="term" value="P:double-strand break repair via homologous recombination"/>
    <property type="evidence" value="ECO:0007669"/>
    <property type="project" value="TreeGrafter"/>
</dbReference>
<evidence type="ECO:0000256" key="2">
    <source>
        <dbReference type="ARBA" id="ARBA00004286"/>
    </source>
</evidence>
<keyword evidence="6" id="KW-0227">DNA damage</keyword>
<dbReference type="PANTHER" id="PTHR19306">
    <property type="entry name" value="STRUCTURAL MAINTENANCE OF CHROMOSOMES 5,6 SMC5, SMC6"/>
    <property type="match status" value="1"/>
</dbReference>
<keyword evidence="4" id="KW-0158">Chromosome</keyword>
<evidence type="ECO:0000256" key="6">
    <source>
        <dbReference type="ARBA" id="ARBA00022763"/>
    </source>
</evidence>
<dbReference type="Pfam" id="PF02463">
    <property type="entry name" value="SMC_N"/>
    <property type="match status" value="1"/>
</dbReference>
<dbReference type="GO" id="GO:0035861">
    <property type="term" value="C:site of double-strand break"/>
    <property type="evidence" value="ECO:0007669"/>
    <property type="project" value="TreeGrafter"/>
</dbReference>
<feature type="region of interest" description="Disordered" evidence="13">
    <location>
        <begin position="1"/>
        <end position="50"/>
    </location>
</feature>
<name>A0AA39HGF7_9BILA</name>
<dbReference type="PANTHER" id="PTHR19306:SF6">
    <property type="entry name" value="STRUCTURAL MAINTENANCE OF CHROMOSOMES PROTEIN 6"/>
    <property type="match status" value="1"/>
</dbReference>
<keyword evidence="8 12" id="KW-0175">Coiled coil</keyword>
<proteinExistence type="inferred from homology"/>
<feature type="region of interest" description="Disordered" evidence="13">
    <location>
        <begin position="1020"/>
        <end position="1039"/>
    </location>
</feature>